<protein>
    <submittedName>
        <fullName evidence="1">Signal peptide</fullName>
    </submittedName>
</protein>
<gene>
    <name evidence="1" type="ORF">NCTC13767_01714</name>
</gene>
<organism evidence="1 2">
    <name type="scientific">Streptococcus gallolyticus</name>
    <dbReference type="NCBI Taxonomy" id="315405"/>
    <lineage>
        <taxon>Bacteria</taxon>
        <taxon>Bacillati</taxon>
        <taxon>Bacillota</taxon>
        <taxon>Bacilli</taxon>
        <taxon>Lactobacillales</taxon>
        <taxon>Streptococcaceae</taxon>
        <taxon>Streptococcus</taxon>
    </lineage>
</organism>
<reference evidence="1 2" key="1">
    <citation type="submission" date="2018-06" db="EMBL/GenBank/DDBJ databases">
        <authorList>
            <consortium name="Pathogen Informatics"/>
            <person name="Doyle S."/>
        </authorList>
    </citation>
    <scope>NUCLEOTIDE SEQUENCE [LARGE SCALE GENOMIC DNA]</scope>
    <source>
        <strain evidence="1 2">NCTC13767</strain>
    </source>
</reference>
<dbReference type="EMBL" id="UHFM01000006">
    <property type="protein sequence ID" value="SUN60033.1"/>
    <property type="molecule type" value="Genomic_DNA"/>
</dbReference>
<evidence type="ECO:0000313" key="1">
    <source>
        <dbReference type="EMBL" id="SUN60033.1"/>
    </source>
</evidence>
<name>A0A380K4S4_9STRE</name>
<evidence type="ECO:0000313" key="2">
    <source>
        <dbReference type="Proteomes" id="UP000254510"/>
    </source>
</evidence>
<accession>A0A380K4S4</accession>
<proteinExistence type="predicted"/>
<dbReference type="AlphaFoldDB" id="A0A380K4S4"/>
<dbReference type="Proteomes" id="UP000254510">
    <property type="component" value="Unassembled WGS sequence"/>
</dbReference>
<sequence>MKKSMMITLLTILALVLLFCVVYVVKVGSVKKQFTYSTEVVSNPLMV</sequence>